<gene>
    <name evidence="6" type="ORF">AAG570_004646</name>
</gene>
<keyword evidence="7" id="KW-1185">Reference proteome</keyword>
<comment type="caution">
    <text evidence="6">The sequence shown here is derived from an EMBL/GenBank/DDBJ whole genome shotgun (WGS) entry which is preliminary data.</text>
</comment>
<reference evidence="6 7" key="1">
    <citation type="submission" date="2024-07" db="EMBL/GenBank/DDBJ databases">
        <title>Chromosome-level genome assembly of the water stick insect Ranatra chinensis (Heteroptera: Nepidae).</title>
        <authorList>
            <person name="Liu X."/>
        </authorList>
    </citation>
    <scope>NUCLEOTIDE SEQUENCE [LARGE SCALE GENOMIC DNA]</scope>
    <source>
        <strain evidence="6">Cailab_2021Rc</strain>
        <tissue evidence="6">Muscle</tissue>
    </source>
</reference>
<dbReference type="PANTHER" id="PTHR10730:SF53">
    <property type="entry name" value="GLYCOSYLTRANSFERASE 25 FAMILY MEMBER"/>
    <property type="match status" value="1"/>
</dbReference>
<dbReference type="GO" id="GO:0016740">
    <property type="term" value="F:transferase activity"/>
    <property type="evidence" value="ECO:0007669"/>
    <property type="project" value="UniProtKB-KW"/>
</dbReference>
<dbReference type="Proteomes" id="UP001558652">
    <property type="component" value="Unassembled WGS sequence"/>
</dbReference>
<evidence type="ECO:0000256" key="1">
    <source>
        <dbReference type="ARBA" id="ARBA00006721"/>
    </source>
</evidence>
<evidence type="ECO:0000313" key="7">
    <source>
        <dbReference type="Proteomes" id="UP001558652"/>
    </source>
</evidence>
<sequence>MVMVLEDDVKFEPFFNQKLNALLEEVVHLPMDWHLIYLGRKRLDENAEEGVSGTHLLVYAGYSYWTLGYLLSKSGARKLLEQRPLNNLLPVDEYLPIMYDKHPQDEWKAHFPNRDLVALSAEPLLLYPTRYLNEEGYISDTEDSPTVLTTPSQQGTTSTPSPEL</sequence>
<dbReference type="InterPro" id="IPR002654">
    <property type="entry name" value="Glyco_trans_25"/>
</dbReference>
<dbReference type="AlphaFoldDB" id="A0ABD0YQ05"/>
<protein>
    <recommendedName>
        <fullName evidence="5">Glycosyl transferase family 25 domain-containing protein</fullName>
    </recommendedName>
</protein>
<keyword evidence="2" id="KW-0328">Glycosyltransferase</keyword>
<feature type="compositionally biased region" description="Low complexity" evidence="4">
    <location>
        <begin position="149"/>
        <end position="164"/>
    </location>
</feature>
<organism evidence="6 7">
    <name type="scientific">Ranatra chinensis</name>
    <dbReference type="NCBI Taxonomy" id="642074"/>
    <lineage>
        <taxon>Eukaryota</taxon>
        <taxon>Metazoa</taxon>
        <taxon>Ecdysozoa</taxon>
        <taxon>Arthropoda</taxon>
        <taxon>Hexapoda</taxon>
        <taxon>Insecta</taxon>
        <taxon>Pterygota</taxon>
        <taxon>Neoptera</taxon>
        <taxon>Paraneoptera</taxon>
        <taxon>Hemiptera</taxon>
        <taxon>Heteroptera</taxon>
        <taxon>Panheteroptera</taxon>
        <taxon>Nepomorpha</taxon>
        <taxon>Nepidae</taxon>
        <taxon>Ranatrinae</taxon>
        <taxon>Ranatra</taxon>
    </lineage>
</organism>
<dbReference type="EMBL" id="JBFDAA010000016">
    <property type="protein sequence ID" value="KAL1117320.1"/>
    <property type="molecule type" value="Genomic_DNA"/>
</dbReference>
<keyword evidence="3" id="KW-0808">Transferase</keyword>
<name>A0ABD0YQ05_9HEMI</name>
<evidence type="ECO:0000256" key="3">
    <source>
        <dbReference type="ARBA" id="ARBA00022679"/>
    </source>
</evidence>
<evidence type="ECO:0000259" key="5">
    <source>
        <dbReference type="Pfam" id="PF01755"/>
    </source>
</evidence>
<feature type="region of interest" description="Disordered" evidence="4">
    <location>
        <begin position="138"/>
        <end position="164"/>
    </location>
</feature>
<evidence type="ECO:0000256" key="2">
    <source>
        <dbReference type="ARBA" id="ARBA00022676"/>
    </source>
</evidence>
<dbReference type="Pfam" id="PF01755">
    <property type="entry name" value="Glyco_transf_25"/>
    <property type="match status" value="1"/>
</dbReference>
<accession>A0ABD0YQ05</accession>
<dbReference type="PANTHER" id="PTHR10730">
    <property type="entry name" value="PROCOLLAGEN-LYSINE,2-OXOGLUTARATE 5-DIOXYGENASE/GLYCOSYLTRANSFERASE 25 FAMILY MEMBER"/>
    <property type="match status" value="1"/>
</dbReference>
<feature type="domain" description="Glycosyl transferase family 25" evidence="5">
    <location>
        <begin position="2"/>
        <end position="94"/>
    </location>
</feature>
<comment type="similarity">
    <text evidence="1">Belongs to the glycosyltransferase 25 family.</text>
</comment>
<dbReference type="InterPro" id="IPR050757">
    <property type="entry name" value="Collagen_mod_GT25"/>
</dbReference>
<evidence type="ECO:0000256" key="4">
    <source>
        <dbReference type="SAM" id="MobiDB-lite"/>
    </source>
</evidence>
<proteinExistence type="inferred from homology"/>
<evidence type="ECO:0000313" key="6">
    <source>
        <dbReference type="EMBL" id="KAL1117320.1"/>
    </source>
</evidence>